<feature type="domain" description="Ketoreductase" evidence="2">
    <location>
        <begin position="3"/>
        <end position="185"/>
    </location>
</feature>
<dbReference type="InterPro" id="IPR050259">
    <property type="entry name" value="SDR"/>
</dbReference>
<dbReference type="PANTHER" id="PTHR42879:SF2">
    <property type="entry name" value="3-OXOACYL-[ACYL-CARRIER-PROTEIN] REDUCTASE FABG"/>
    <property type="match status" value="1"/>
</dbReference>
<evidence type="ECO:0000259" key="2">
    <source>
        <dbReference type="SMART" id="SM00822"/>
    </source>
</evidence>
<dbReference type="NCBIfam" id="NF009466">
    <property type="entry name" value="PRK12826.1-2"/>
    <property type="match status" value="1"/>
</dbReference>
<dbReference type="CDD" id="cd05233">
    <property type="entry name" value="SDR_c"/>
    <property type="match status" value="1"/>
</dbReference>
<accession>A0A4Z0BJQ7</accession>
<dbReference type="InterPro" id="IPR020904">
    <property type="entry name" value="Sc_DH/Rdtase_CS"/>
</dbReference>
<dbReference type="PRINTS" id="PR00080">
    <property type="entry name" value="SDRFAMILY"/>
</dbReference>
<gene>
    <name evidence="3" type="ORF">EZ216_15830</name>
</gene>
<dbReference type="RefSeq" id="WP_135250749.1">
    <property type="nucleotide sequence ID" value="NZ_SMLK01000005.1"/>
</dbReference>
<evidence type="ECO:0000313" key="3">
    <source>
        <dbReference type="EMBL" id="TFY99030.1"/>
    </source>
</evidence>
<sequence>MAQRVLVTAGGSGIGKEIARSFVASGATVCICDIDERALAAAASEIPGLRTVACDISKRPEVERMIGEAVQALGGGLDVLVNNAGIAGPTAPVDEADPDQWEAVMKVDVIGTFHVTRLAIPHLKKSRGGSIVVMSSVGGRFGYPNRSAYCTAKMGLIGFAKTLSRELGPWDIRVNAIAPGAVAGERIERVLQGRAGAEHRPLDEVRADAMRVQSLKRFVDPADIAALVVFLASSAGKSISGQVIPIDNDAQTSS</sequence>
<proteinExistence type="inferred from homology"/>
<dbReference type="Gene3D" id="3.40.50.720">
    <property type="entry name" value="NAD(P)-binding Rossmann-like Domain"/>
    <property type="match status" value="1"/>
</dbReference>
<dbReference type="PROSITE" id="PS00061">
    <property type="entry name" value="ADH_SHORT"/>
    <property type="match status" value="1"/>
</dbReference>
<comment type="similarity">
    <text evidence="1">Belongs to the short-chain dehydrogenases/reductases (SDR) family.</text>
</comment>
<name>A0A4Z0BJQ7_9BURK</name>
<dbReference type="AlphaFoldDB" id="A0A4Z0BJQ7"/>
<dbReference type="OrthoDB" id="6823797at2"/>
<reference evidence="3 4" key="1">
    <citation type="submission" date="2019-03" db="EMBL/GenBank/DDBJ databases">
        <title>Ramlibacter sp. 18x22-1, whole genome shotgun sequence.</title>
        <authorList>
            <person name="Zhang X."/>
            <person name="Feng G."/>
            <person name="Zhu H."/>
        </authorList>
    </citation>
    <scope>NUCLEOTIDE SEQUENCE [LARGE SCALE GENOMIC DNA]</scope>
    <source>
        <strain evidence="3 4">18x22-1</strain>
    </source>
</reference>
<dbReference type="SUPFAM" id="SSF51735">
    <property type="entry name" value="NAD(P)-binding Rossmann-fold domains"/>
    <property type="match status" value="1"/>
</dbReference>
<keyword evidence="4" id="KW-1185">Reference proteome</keyword>
<dbReference type="GO" id="GO:0032787">
    <property type="term" value="P:monocarboxylic acid metabolic process"/>
    <property type="evidence" value="ECO:0007669"/>
    <property type="project" value="UniProtKB-ARBA"/>
</dbReference>
<dbReference type="Pfam" id="PF13561">
    <property type="entry name" value="adh_short_C2"/>
    <property type="match status" value="1"/>
</dbReference>
<comment type="caution">
    <text evidence="3">The sequence shown here is derived from an EMBL/GenBank/DDBJ whole genome shotgun (WGS) entry which is preliminary data.</text>
</comment>
<dbReference type="FunFam" id="3.40.50.720:FF:000084">
    <property type="entry name" value="Short-chain dehydrogenase reductase"/>
    <property type="match status" value="1"/>
</dbReference>
<dbReference type="SMART" id="SM00822">
    <property type="entry name" value="PKS_KR"/>
    <property type="match status" value="1"/>
</dbReference>
<dbReference type="InterPro" id="IPR002347">
    <property type="entry name" value="SDR_fam"/>
</dbReference>
<dbReference type="EMBL" id="SMLK01000005">
    <property type="protein sequence ID" value="TFY99030.1"/>
    <property type="molecule type" value="Genomic_DNA"/>
</dbReference>
<organism evidence="3 4">
    <name type="scientific">Ramlibacter humi</name>
    <dbReference type="NCBI Taxonomy" id="2530451"/>
    <lineage>
        <taxon>Bacteria</taxon>
        <taxon>Pseudomonadati</taxon>
        <taxon>Pseudomonadota</taxon>
        <taxon>Betaproteobacteria</taxon>
        <taxon>Burkholderiales</taxon>
        <taxon>Comamonadaceae</taxon>
        <taxon>Ramlibacter</taxon>
    </lineage>
</organism>
<evidence type="ECO:0000313" key="4">
    <source>
        <dbReference type="Proteomes" id="UP000297839"/>
    </source>
</evidence>
<dbReference type="InterPro" id="IPR057326">
    <property type="entry name" value="KR_dom"/>
</dbReference>
<dbReference type="PRINTS" id="PR00081">
    <property type="entry name" value="GDHRDH"/>
</dbReference>
<dbReference type="PANTHER" id="PTHR42879">
    <property type="entry name" value="3-OXOACYL-(ACYL-CARRIER-PROTEIN) REDUCTASE"/>
    <property type="match status" value="1"/>
</dbReference>
<protein>
    <submittedName>
        <fullName evidence="3">SDR family oxidoreductase</fullName>
    </submittedName>
</protein>
<dbReference type="Proteomes" id="UP000297839">
    <property type="component" value="Unassembled WGS sequence"/>
</dbReference>
<dbReference type="InterPro" id="IPR036291">
    <property type="entry name" value="NAD(P)-bd_dom_sf"/>
</dbReference>
<evidence type="ECO:0000256" key="1">
    <source>
        <dbReference type="ARBA" id="ARBA00006484"/>
    </source>
</evidence>